<reference evidence="1" key="1">
    <citation type="submission" date="2022-10" db="EMBL/GenBank/DDBJ databases">
        <title>Complete Genome of Trichothecium roseum strain YXFP-22015, a Plant Pathogen Isolated from Citrus.</title>
        <authorList>
            <person name="Wang Y."/>
            <person name="Zhu L."/>
        </authorList>
    </citation>
    <scope>NUCLEOTIDE SEQUENCE</scope>
    <source>
        <strain evidence="1">YXFP-22015</strain>
    </source>
</reference>
<dbReference type="Proteomes" id="UP001163324">
    <property type="component" value="Chromosome 3"/>
</dbReference>
<evidence type="ECO:0000313" key="1">
    <source>
        <dbReference type="EMBL" id="KAI9901973.1"/>
    </source>
</evidence>
<accession>A0ACC0V6F2</accession>
<name>A0ACC0V6F2_9HYPO</name>
<evidence type="ECO:0000313" key="2">
    <source>
        <dbReference type="Proteomes" id="UP001163324"/>
    </source>
</evidence>
<keyword evidence="2" id="KW-1185">Reference proteome</keyword>
<comment type="caution">
    <text evidence="1">The sequence shown here is derived from an EMBL/GenBank/DDBJ whole genome shotgun (WGS) entry which is preliminary data.</text>
</comment>
<gene>
    <name evidence="1" type="ORF">N3K66_003790</name>
</gene>
<dbReference type="EMBL" id="CM047942">
    <property type="protein sequence ID" value="KAI9901973.1"/>
    <property type="molecule type" value="Genomic_DNA"/>
</dbReference>
<organism evidence="1 2">
    <name type="scientific">Trichothecium roseum</name>
    <dbReference type="NCBI Taxonomy" id="47278"/>
    <lineage>
        <taxon>Eukaryota</taxon>
        <taxon>Fungi</taxon>
        <taxon>Dikarya</taxon>
        <taxon>Ascomycota</taxon>
        <taxon>Pezizomycotina</taxon>
        <taxon>Sordariomycetes</taxon>
        <taxon>Hypocreomycetidae</taxon>
        <taxon>Hypocreales</taxon>
        <taxon>Hypocreales incertae sedis</taxon>
        <taxon>Trichothecium</taxon>
    </lineage>
</organism>
<protein>
    <submittedName>
        <fullName evidence="1">Uncharacterized protein</fullName>
    </submittedName>
</protein>
<proteinExistence type="predicted"/>
<sequence>MAVDMSHAWLWLALLFGAGTLYTAGLAVYRIFFHPLAKYPGPVLAKLTDAYQLVHAYRGDRHLEFWRLHQRYGPVVRFGPNSVSFDSAPALRDVYGFKANVVKAEFYNAFAHPVANTHNTRDRQVHARKRRVLSAAFADNAVREAQRFILGNVRTFCDVVGEGLAGDGKGWTVPKNMSDWCSYLAIDILGDLSFGKAFHMLESPDNRFALDLVEAATTRHLICGTMPIVDKLKLDKYLFPNLAAGRVRYMNYSKGQLAERTKLGEDTDRRDFFYYLLKARDPETGQGFSTGELWAESNLLIIAGSDTTSTAMAATIFYLVRNEQALRRVAEEVRATFSDVEQIVHGPTLNSCHYLRACIDEAMRLSPSVGGVLPREVLAGGITIDGHHVPEGTVVGVPHYTIHHNENYYPAPFHFVPERWIVGEKSSLDGRLTTEDGLRLAQSAFCPFSIGPRGCIGKGLAYVEMMTALARLIYTYDMRRAVGVVDPGEGRPELGWGRHRTTEYQLIDTFTSARDGPMVEFRKADLA</sequence>